<feature type="region of interest" description="Disordered" evidence="8">
    <location>
        <begin position="178"/>
        <end position="198"/>
    </location>
</feature>
<evidence type="ECO:0000256" key="4">
    <source>
        <dbReference type="ARBA" id="ARBA00023069"/>
    </source>
</evidence>
<dbReference type="Proteomes" id="UP000018936">
    <property type="component" value="Unassembled WGS sequence"/>
</dbReference>
<keyword evidence="4" id="KW-0969">Cilium</keyword>
<comment type="subcellular location">
    <subcellularLocation>
        <location evidence="1">Cell projection</location>
        <location evidence="1">Cilium</location>
        <location evidence="1">Flagellum</location>
    </subcellularLocation>
</comment>
<evidence type="ECO:0000256" key="7">
    <source>
        <dbReference type="ARBA" id="ARBA00034142"/>
    </source>
</evidence>
<accession>V8NBB8</accession>
<evidence type="ECO:0000256" key="3">
    <source>
        <dbReference type="ARBA" id="ARBA00023054"/>
    </source>
</evidence>
<sequence>MRSRAAEAEAVAEMPSSVCSLGSSSNASSGRSRSHSRTRYRTKATSSEVDESLFGLSKNVQVSRPGSPVVILHDAGSARGKPLGWGRKPETIRLITRDLIRDLVGQGKEQPNVCLEARRRGFAHLRQKTGRQTANPKSWGRTQTASLSAHPQVAVNERKKSMKLKEILRKKNEKLNDLEEEAKKRAQLGGKKTRKPEMERRRLERLRIQAEIRNINDENRRRKEEKLNQERIADMRVLEYQRQKMAEQEKTRREKEMETARLRALQEKAQDHQAEQEKDTVKKKLQTEAMLKQSRLEQVAQKEHNLAIQVQRDRAEFERIVRIQREQIEKERKEHERRVALQMTHADELRRQGCRAP</sequence>
<feature type="compositionally biased region" description="Basic residues" evidence="8">
    <location>
        <begin position="32"/>
        <end position="42"/>
    </location>
</feature>
<dbReference type="InterPro" id="IPR043597">
    <property type="entry name" value="TPH_dom"/>
</dbReference>
<feature type="domain" description="Trichohyalin-plectin-homology" evidence="9">
    <location>
        <begin position="275"/>
        <end position="352"/>
    </location>
</feature>
<feature type="region of interest" description="Disordered" evidence="8">
    <location>
        <begin position="1"/>
        <end position="55"/>
    </location>
</feature>
<feature type="compositionally biased region" description="Low complexity" evidence="8">
    <location>
        <begin position="8"/>
        <end position="31"/>
    </location>
</feature>
<dbReference type="EMBL" id="AZIM01005731">
    <property type="protein sequence ID" value="ETE59246.1"/>
    <property type="molecule type" value="Genomic_DNA"/>
</dbReference>
<keyword evidence="5" id="KW-0966">Cell projection</keyword>
<dbReference type="OrthoDB" id="1902038at2759"/>
<feature type="compositionally biased region" description="Polar residues" evidence="8">
    <location>
        <begin position="130"/>
        <end position="149"/>
    </location>
</feature>
<evidence type="ECO:0000256" key="8">
    <source>
        <dbReference type="SAM" id="MobiDB-lite"/>
    </source>
</evidence>
<keyword evidence="3" id="KW-0175">Coiled coil</keyword>
<feature type="non-terminal residue" evidence="10">
    <location>
        <position position="1"/>
    </location>
</feature>
<dbReference type="GO" id="GO:0031514">
    <property type="term" value="C:motile cilium"/>
    <property type="evidence" value="ECO:0007669"/>
    <property type="project" value="UniProtKB-SubCell"/>
</dbReference>
<evidence type="ECO:0000256" key="2">
    <source>
        <dbReference type="ARBA" id="ARBA00022846"/>
    </source>
</evidence>
<dbReference type="PANTHER" id="PTHR15504">
    <property type="entry name" value="NASOPHARYNGEAL EPITHELIUM SPECIFIC PROTEIN 1"/>
    <property type="match status" value="1"/>
</dbReference>
<evidence type="ECO:0000256" key="6">
    <source>
        <dbReference type="ARBA" id="ARBA00034116"/>
    </source>
</evidence>
<evidence type="ECO:0000256" key="1">
    <source>
        <dbReference type="ARBA" id="ARBA00004230"/>
    </source>
</evidence>
<comment type="caution">
    <text evidence="10">The sequence shown here is derived from an EMBL/GenBank/DDBJ whole genome shotgun (WGS) entry which is preliminary data.</text>
</comment>
<comment type="similarity">
    <text evidence="6">Belongs to the CFAP45 family.</text>
</comment>
<dbReference type="AlphaFoldDB" id="V8NBB8"/>
<evidence type="ECO:0000313" key="11">
    <source>
        <dbReference type="Proteomes" id="UP000018936"/>
    </source>
</evidence>
<gene>
    <name evidence="10" type="primary">CCDC19</name>
    <name evidence="10" type="ORF">L345_15026</name>
</gene>
<keyword evidence="11" id="KW-1185">Reference proteome</keyword>
<feature type="region of interest" description="Disordered" evidence="8">
    <location>
        <begin position="126"/>
        <end position="152"/>
    </location>
</feature>
<evidence type="ECO:0000259" key="9">
    <source>
        <dbReference type="Pfam" id="PF13868"/>
    </source>
</evidence>
<dbReference type="InterPro" id="IPR033253">
    <property type="entry name" value="CFAP45"/>
</dbReference>
<dbReference type="Pfam" id="PF13868">
    <property type="entry name" value="TPH"/>
    <property type="match status" value="1"/>
</dbReference>
<protein>
    <recommendedName>
        <fullName evidence="7">Cilia- and flagella-associated protein 45</fullName>
    </recommendedName>
</protein>
<keyword evidence="2" id="KW-0282">Flagellum</keyword>
<reference evidence="10 11" key="1">
    <citation type="journal article" date="2013" name="Proc. Natl. Acad. Sci. U.S.A.">
        <title>The king cobra genome reveals dynamic gene evolution and adaptation in the snake venom system.</title>
        <authorList>
            <person name="Vonk F.J."/>
            <person name="Casewell N.R."/>
            <person name="Henkel C.V."/>
            <person name="Heimberg A.M."/>
            <person name="Jansen H.J."/>
            <person name="McCleary R.J."/>
            <person name="Kerkkamp H.M."/>
            <person name="Vos R.A."/>
            <person name="Guerreiro I."/>
            <person name="Calvete J.J."/>
            <person name="Wuster W."/>
            <person name="Woods A.E."/>
            <person name="Logan J.M."/>
            <person name="Harrison R.A."/>
            <person name="Castoe T.A."/>
            <person name="de Koning A.P."/>
            <person name="Pollock D.D."/>
            <person name="Yandell M."/>
            <person name="Calderon D."/>
            <person name="Renjifo C."/>
            <person name="Currier R.B."/>
            <person name="Salgado D."/>
            <person name="Pla D."/>
            <person name="Sanz L."/>
            <person name="Hyder A.S."/>
            <person name="Ribeiro J.M."/>
            <person name="Arntzen J.W."/>
            <person name="van den Thillart G.E."/>
            <person name="Boetzer M."/>
            <person name="Pirovano W."/>
            <person name="Dirks R.P."/>
            <person name="Spaink H.P."/>
            <person name="Duboule D."/>
            <person name="McGlinn E."/>
            <person name="Kini R.M."/>
            <person name="Richardson M.K."/>
        </authorList>
    </citation>
    <scope>NUCLEOTIDE SEQUENCE</scope>
    <source>
        <tissue evidence="10">Blood</tissue>
    </source>
</reference>
<dbReference type="PANTHER" id="PTHR15504:SF0">
    <property type="entry name" value="CILIA- AND FLAGELLA-ASSOCIATED PROTEIN 45"/>
    <property type="match status" value="1"/>
</dbReference>
<evidence type="ECO:0000313" key="10">
    <source>
        <dbReference type="EMBL" id="ETE59246.1"/>
    </source>
</evidence>
<proteinExistence type="inferred from homology"/>
<name>V8NBB8_OPHHA</name>
<evidence type="ECO:0000256" key="5">
    <source>
        <dbReference type="ARBA" id="ARBA00023273"/>
    </source>
</evidence>
<organism evidence="10 11">
    <name type="scientific">Ophiophagus hannah</name>
    <name type="common">King cobra</name>
    <name type="synonym">Naja hannah</name>
    <dbReference type="NCBI Taxonomy" id="8665"/>
    <lineage>
        <taxon>Eukaryota</taxon>
        <taxon>Metazoa</taxon>
        <taxon>Chordata</taxon>
        <taxon>Craniata</taxon>
        <taxon>Vertebrata</taxon>
        <taxon>Euteleostomi</taxon>
        <taxon>Lepidosauria</taxon>
        <taxon>Squamata</taxon>
        <taxon>Bifurcata</taxon>
        <taxon>Unidentata</taxon>
        <taxon>Episquamata</taxon>
        <taxon>Toxicofera</taxon>
        <taxon>Serpentes</taxon>
        <taxon>Colubroidea</taxon>
        <taxon>Elapidae</taxon>
        <taxon>Elapinae</taxon>
        <taxon>Ophiophagus</taxon>
    </lineage>
</organism>